<gene>
    <name evidence="2" type="ORF">PM10SUCC1_33450</name>
</gene>
<keyword evidence="1" id="KW-0472">Membrane</keyword>
<proteinExistence type="predicted"/>
<feature type="transmembrane region" description="Helical" evidence="1">
    <location>
        <begin position="36"/>
        <end position="55"/>
    </location>
</feature>
<keyword evidence="1" id="KW-1133">Transmembrane helix</keyword>
<accession>A0A9W6GPW3</accession>
<feature type="transmembrane region" description="Helical" evidence="1">
    <location>
        <begin position="12"/>
        <end position="30"/>
    </location>
</feature>
<dbReference type="EMBL" id="BSDY01000025">
    <property type="protein sequence ID" value="GLI57831.1"/>
    <property type="molecule type" value="Genomic_DNA"/>
</dbReference>
<name>A0A9W6GPW3_9FUSO</name>
<reference evidence="2" key="1">
    <citation type="submission" date="2022-12" db="EMBL/GenBank/DDBJ databases">
        <title>Reference genome sequencing for broad-spectrum identification of bacterial and archaeal isolates by mass spectrometry.</title>
        <authorList>
            <person name="Sekiguchi Y."/>
            <person name="Tourlousse D.M."/>
        </authorList>
    </citation>
    <scope>NUCLEOTIDE SEQUENCE</scope>
    <source>
        <strain evidence="2">10succ1</strain>
    </source>
</reference>
<evidence type="ECO:0000313" key="2">
    <source>
        <dbReference type="EMBL" id="GLI57831.1"/>
    </source>
</evidence>
<keyword evidence="3" id="KW-1185">Reference proteome</keyword>
<dbReference type="AlphaFoldDB" id="A0A9W6GPW3"/>
<evidence type="ECO:0000256" key="1">
    <source>
        <dbReference type="SAM" id="Phobius"/>
    </source>
</evidence>
<evidence type="ECO:0000313" key="3">
    <source>
        <dbReference type="Proteomes" id="UP001144471"/>
    </source>
</evidence>
<sequence length="59" mass="6089">MDNSEKKPDKSSWAIGGGLLLGLGVGFFFLDRSALYFVGSLIAGLGVGLITAAVISRSD</sequence>
<dbReference type="Proteomes" id="UP001144471">
    <property type="component" value="Unassembled WGS sequence"/>
</dbReference>
<organism evidence="2 3">
    <name type="scientific">Propionigenium maris DSM 9537</name>
    <dbReference type="NCBI Taxonomy" id="1123000"/>
    <lineage>
        <taxon>Bacteria</taxon>
        <taxon>Fusobacteriati</taxon>
        <taxon>Fusobacteriota</taxon>
        <taxon>Fusobacteriia</taxon>
        <taxon>Fusobacteriales</taxon>
        <taxon>Fusobacteriaceae</taxon>
        <taxon>Propionigenium</taxon>
    </lineage>
</organism>
<dbReference type="RefSeq" id="WP_281837506.1">
    <property type="nucleotide sequence ID" value="NZ_BSDY01000025.1"/>
</dbReference>
<keyword evidence="1" id="KW-0812">Transmembrane</keyword>
<protein>
    <submittedName>
        <fullName evidence="2">Uncharacterized protein</fullName>
    </submittedName>
</protein>
<comment type="caution">
    <text evidence="2">The sequence shown here is derived from an EMBL/GenBank/DDBJ whole genome shotgun (WGS) entry which is preliminary data.</text>
</comment>